<protein>
    <submittedName>
        <fullName evidence="1">Uncharacterized protein</fullName>
    </submittedName>
</protein>
<proteinExistence type="predicted"/>
<sequence>MRKETQTQYITKKLIYKQLRKKLIYAKQAIDQNYRETKQFYGEHDAKRIKNELIMLFDLTRLRQAAINARYMQF</sequence>
<dbReference type="EMBL" id="LNGC01000019">
    <property type="protein sequence ID" value="KYC52632.1"/>
    <property type="molecule type" value="Genomic_DNA"/>
</dbReference>
<dbReference type="Proteomes" id="UP000075398">
    <property type="component" value="Unassembled WGS sequence"/>
</dbReference>
<name>A0A150J5X5_9EURY</name>
<reference evidence="1 2" key="1">
    <citation type="journal article" date="2016" name="ISME J.">
        <title>Chasing the elusive Euryarchaeota class WSA2: genomes reveal a uniquely fastidious methyl-reducing methanogen.</title>
        <authorList>
            <person name="Nobu M.K."/>
            <person name="Narihiro T."/>
            <person name="Kuroda K."/>
            <person name="Mei R."/>
            <person name="Liu W.T."/>
        </authorList>
    </citation>
    <scope>NUCLEOTIDE SEQUENCE [LARGE SCALE GENOMIC DNA]</scope>
    <source>
        <strain evidence="1">U1lsi0528_Bin055</strain>
    </source>
</reference>
<evidence type="ECO:0000313" key="1">
    <source>
        <dbReference type="EMBL" id="KYC52632.1"/>
    </source>
</evidence>
<organism evidence="1 2">
    <name type="scientific">Candidatus Methanofastidiosum methylothiophilum</name>
    <dbReference type="NCBI Taxonomy" id="1705564"/>
    <lineage>
        <taxon>Archaea</taxon>
        <taxon>Methanobacteriati</taxon>
        <taxon>Methanobacteriota</taxon>
        <taxon>Stenosarchaea group</taxon>
        <taxon>Candidatus Methanofastidiosia</taxon>
        <taxon>Candidatus Methanofastidiosales</taxon>
        <taxon>Candidatus Methanofastidiosaceae</taxon>
        <taxon>Candidatus Methanofastidiosum</taxon>
    </lineage>
</organism>
<comment type="caution">
    <text evidence="1">The sequence shown here is derived from an EMBL/GenBank/DDBJ whole genome shotgun (WGS) entry which is preliminary data.</text>
</comment>
<accession>A0A150J5X5</accession>
<dbReference type="AlphaFoldDB" id="A0A150J5X5"/>
<gene>
    <name evidence="1" type="ORF">AMQ22_00682</name>
</gene>
<evidence type="ECO:0000313" key="2">
    <source>
        <dbReference type="Proteomes" id="UP000075398"/>
    </source>
</evidence>